<evidence type="ECO:0000256" key="2">
    <source>
        <dbReference type="ARBA" id="ARBA00022741"/>
    </source>
</evidence>
<dbReference type="SUPFAM" id="SSF56112">
    <property type="entry name" value="Protein kinase-like (PK-like)"/>
    <property type="match status" value="1"/>
</dbReference>
<evidence type="ECO:0000313" key="6">
    <source>
        <dbReference type="EMBL" id="MDB2294594.1"/>
    </source>
</evidence>
<dbReference type="InterPro" id="IPR000719">
    <property type="entry name" value="Prot_kinase_dom"/>
</dbReference>
<keyword evidence="4" id="KW-0067">ATP-binding</keyword>
<dbReference type="Gene3D" id="1.10.510.10">
    <property type="entry name" value="Transferase(Phosphotransferase) domain 1"/>
    <property type="match status" value="1"/>
</dbReference>
<dbReference type="CDD" id="cd14014">
    <property type="entry name" value="STKc_PknB_like"/>
    <property type="match status" value="1"/>
</dbReference>
<protein>
    <submittedName>
        <fullName evidence="6">Serine/threonine-protein kinase</fullName>
    </submittedName>
</protein>
<dbReference type="Pfam" id="PF00069">
    <property type="entry name" value="Pkinase"/>
    <property type="match status" value="1"/>
</dbReference>
<accession>A0ABT4Z8U5</accession>
<keyword evidence="2" id="KW-0547">Nucleotide-binding</keyword>
<sequence length="235" mass="26494">LKQPSFSTTVSTDTYDHILKEAHNWSQWDDHPHIVQVLDWGTQPGPWIALEYMDGGTLDEYIGSMSVEQRLWTAYMIGSAVAYANIKGLAHHDIKPNNILFRKTPEGKWNLPKVADWGLSREIIQATGSISQATPDYAAPEHFNAIMPEEPVDERTDIYQLGVICYEVLTGTHPNHLRGNVPLPSTIDESLPSGIDDVISKAIIQDRDERYEHALVFRQEIETVLSSEFPSLLDD</sequence>
<dbReference type="PANTHER" id="PTHR43289">
    <property type="entry name" value="MITOGEN-ACTIVATED PROTEIN KINASE KINASE KINASE 20-RELATED"/>
    <property type="match status" value="1"/>
</dbReference>
<reference evidence="6 7" key="1">
    <citation type="submission" date="2023-01" db="EMBL/GenBank/DDBJ databases">
        <title>Halorubrum ezzemoulense from Santa Pola, Spain.</title>
        <authorList>
            <person name="Feng Y."/>
            <person name="Louyakis A.S."/>
            <person name="Gogarten J.P."/>
        </authorList>
    </citation>
    <scope>NUCLEOTIDE SEQUENCE [LARGE SCALE GENOMIC DNA]</scope>
    <source>
        <strain evidence="6 7">AMM015</strain>
    </source>
</reference>
<organism evidence="6 7">
    <name type="scientific">Halorubrum ezzemoulense</name>
    <name type="common">Halorubrum chaoviator</name>
    <dbReference type="NCBI Taxonomy" id="337243"/>
    <lineage>
        <taxon>Archaea</taxon>
        <taxon>Methanobacteriati</taxon>
        <taxon>Methanobacteriota</taxon>
        <taxon>Stenosarchaea group</taxon>
        <taxon>Halobacteria</taxon>
        <taxon>Halobacteriales</taxon>
        <taxon>Haloferacaceae</taxon>
        <taxon>Halorubrum</taxon>
    </lineage>
</organism>
<dbReference type="GO" id="GO:0016301">
    <property type="term" value="F:kinase activity"/>
    <property type="evidence" value="ECO:0007669"/>
    <property type="project" value="UniProtKB-KW"/>
</dbReference>
<comment type="caution">
    <text evidence="6">The sequence shown here is derived from an EMBL/GenBank/DDBJ whole genome shotgun (WGS) entry which is preliminary data.</text>
</comment>
<feature type="domain" description="Protein kinase" evidence="5">
    <location>
        <begin position="1"/>
        <end position="225"/>
    </location>
</feature>
<keyword evidence="3 6" id="KW-0418">Kinase</keyword>
<evidence type="ECO:0000256" key="4">
    <source>
        <dbReference type="ARBA" id="ARBA00022840"/>
    </source>
</evidence>
<name>A0ABT4Z8U5_HALEZ</name>
<keyword evidence="7" id="KW-1185">Reference proteome</keyword>
<dbReference type="RefSeq" id="WP_271970931.1">
    <property type="nucleotide sequence ID" value="NZ_JAQLUK010000220.1"/>
</dbReference>
<proteinExistence type="predicted"/>
<dbReference type="InterPro" id="IPR011009">
    <property type="entry name" value="Kinase-like_dom_sf"/>
</dbReference>
<evidence type="ECO:0000259" key="5">
    <source>
        <dbReference type="PROSITE" id="PS50011"/>
    </source>
</evidence>
<dbReference type="PROSITE" id="PS50011">
    <property type="entry name" value="PROTEIN_KINASE_DOM"/>
    <property type="match status" value="1"/>
</dbReference>
<dbReference type="PROSITE" id="PS00108">
    <property type="entry name" value="PROTEIN_KINASE_ST"/>
    <property type="match status" value="1"/>
</dbReference>
<evidence type="ECO:0000256" key="3">
    <source>
        <dbReference type="ARBA" id="ARBA00022777"/>
    </source>
</evidence>
<dbReference type="EMBL" id="JAQLUK010000220">
    <property type="protein sequence ID" value="MDB2294594.1"/>
    <property type="molecule type" value="Genomic_DNA"/>
</dbReference>
<dbReference type="InterPro" id="IPR008271">
    <property type="entry name" value="Ser/Thr_kinase_AS"/>
</dbReference>
<gene>
    <name evidence="6" type="ORF">PM085_20580</name>
</gene>
<evidence type="ECO:0000256" key="1">
    <source>
        <dbReference type="ARBA" id="ARBA00022679"/>
    </source>
</evidence>
<feature type="non-terminal residue" evidence="6">
    <location>
        <position position="1"/>
    </location>
</feature>
<keyword evidence="1" id="KW-0808">Transferase</keyword>
<dbReference type="Proteomes" id="UP001210528">
    <property type="component" value="Unassembled WGS sequence"/>
</dbReference>
<dbReference type="SMART" id="SM00220">
    <property type="entry name" value="S_TKc"/>
    <property type="match status" value="1"/>
</dbReference>
<evidence type="ECO:0000313" key="7">
    <source>
        <dbReference type="Proteomes" id="UP001210528"/>
    </source>
</evidence>
<dbReference type="PANTHER" id="PTHR43289:SF6">
    <property type="entry name" value="SERINE_THREONINE-PROTEIN KINASE NEKL-3"/>
    <property type="match status" value="1"/>
</dbReference>